<dbReference type="Proteomes" id="UP001409585">
    <property type="component" value="Unassembled WGS sequence"/>
</dbReference>
<evidence type="ECO:0000256" key="6">
    <source>
        <dbReference type="ARBA" id="ARBA00023277"/>
    </source>
</evidence>
<dbReference type="GO" id="GO:0008673">
    <property type="term" value="F:2-dehydro-3-deoxygluconokinase activity"/>
    <property type="evidence" value="ECO:0007669"/>
    <property type="project" value="UniProtKB-EC"/>
</dbReference>
<evidence type="ECO:0000256" key="12">
    <source>
        <dbReference type="ARBA" id="ARBA00067931"/>
    </source>
</evidence>
<comment type="function">
    <text evidence="10">Catalyzes the phosphorylation of 2-keto-3-deoxygluconate (KDG) to produce 2-keto-3-deoxy-6-phosphogluconate (KDPG).</text>
</comment>
<keyword evidence="17" id="KW-1185">Reference proteome</keyword>
<evidence type="ECO:0000256" key="8">
    <source>
        <dbReference type="ARBA" id="ARBA00044254"/>
    </source>
</evidence>
<dbReference type="EMBL" id="BAABLX010000028">
    <property type="protein sequence ID" value="GAA4948506.1"/>
    <property type="molecule type" value="Genomic_DNA"/>
</dbReference>
<dbReference type="PROSITE" id="PS00584">
    <property type="entry name" value="PFKB_KINASES_2"/>
    <property type="match status" value="1"/>
</dbReference>
<evidence type="ECO:0000313" key="16">
    <source>
        <dbReference type="EMBL" id="GAA4948506.1"/>
    </source>
</evidence>
<dbReference type="FunFam" id="3.40.1190.20:FF:000011">
    <property type="entry name" value="2-dehydro-3-deoxygluconokinase, putative"/>
    <property type="match status" value="1"/>
</dbReference>
<keyword evidence="4 16" id="KW-0418">Kinase</keyword>
<evidence type="ECO:0000256" key="4">
    <source>
        <dbReference type="ARBA" id="ARBA00022777"/>
    </source>
</evidence>
<evidence type="ECO:0000256" key="2">
    <source>
        <dbReference type="ARBA" id="ARBA00022679"/>
    </source>
</evidence>
<comment type="catalytic activity">
    <reaction evidence="9">
        <text>2-dehydro-3-deoxy-D-gluconate + ATP = 2-dehydro-3-deoxy-6-phospho-D-gluconate + ADP + H(+)</text>
        <dbReference type="Rhea" id="RHEA:14797"/>
        <dbReference type="ChEBI" id="CHEBI:15378"/>
        <dbReference type="ChEBI" id="CHEBI:30616"/>
        <dbReference type="ChEBI" id="CHEBI:57569"/>
        <dbReference type="ChEBI" id="CHEBI:57990"/>
        <dbReference type="ChEBI" id="CHEBI:456216"/>
        <dbReference type="EC" id="2.7.1.45"/>
    </reaction>
</comment>
<gene>
    <name evidence="16" type="ORF">GCM10025791_30640</name>
</gene>
<reference evidence="17" key="1">
    <citation type="journal article" date="2019" name="Int. J. Syst. Evol. Microbiol.">
        <title>The Global Catalogue of Microorganisms (GCM) 10K type strain sequencing project: providing services to taxonomists for standard genome sequencing and annotation.</title>
        <authorList>
            <consortium name="The Broad Institute Genomics Platform"/>
            <consortium name="The Broad Institute Genome Sequencing Center for Infectious Disease"/>
            <person name="Wu L."/>
            <person name="Ma J."/>
        </authorList>
    </citation>
    <scope>NUCLEOTIDE SEQUENCE [LARGE SCALE GENOMIC DNA]</scope>
    <source>
        <strain evidence="17">JCM 19134</strain>
    </source>
</reference>
<keyword evidence="2" id="KW-0808">Transferase</keyword>
<evidence type="ECO:0000256" key="1">
    <source>
        <dbReference type="ARBA" id="ARBA00010688"/>
    </source>
</evidence>
<dbReference type="Gene3D" id="3.40.1190.20">
    <property type="match status" value="1"/>
</dbReference>
<keyword evidence="6" id="KW-0119">Carbohydrate metabolism</keyword>
<dbReference type="CDD" id="cd01166">
    <property type="entry name" value="KdgK"/>
    <property type="match status" value="1"/>
</dbReference>
<accession>A0AAV3U4N1</accession>
<evidence type="ECO:0000256" key="13">
    <source>
        <dbReference type="ARBA" id="ARBA00075711"/>
    </source>
</evidence>
<keyword evidence="5" id="KW-0067">ATP-binding</keyword>
<proteinExistence type="inferred from homology"/>
<dbReference type="PANTHER" id="PTHR10584">
    <property type="entry name" value="SUGAR KINASE"/>
    <property type="match status" value="1"/>
</dbReference>
<evidence type="ECO:0000256" key="3">
    <source>
        <dbReference type="ARBA" id="ARBA00022741"/>
    </source>
</evidence>
<dbReference type="Pfam" id="PF00294">
    <property type="entry name" value="PfkB"/>
    <property type="match status" value="1"/>
</dbReference>
<comment type="similarity">
    <text evidence="1">Belongs to the carbohydrate kinase PfkB family.</text>
</comment>
<feature type="domain" description="Carbohydrate kinase PfkB" evidence="15">
    <location>
        <begin position="3"/>
        <end position="304"/>
    </location>
</feature>
<evidence type="ECO:0000259" key="15">
    <source>
        <dbReference type="Pfam" id="PF00294"/>
    </source>
</evidence>
<evidence type="ECO:0000256" key="10">
    <source>
        <dbReference type="ARBA" id="ARBA00054997"/>
    </source>
</evidence>
<dbReference type="EC" id="2.7.1.45" evidence="11"/>
<evidence type="ECO:0000256" key="7">
    <source>
        <dbReference type="ARBA" id="ARBA00043951"/>
    </source>
</evidence>
<comment type="caution">
    <text evidence="16">The sequence shown here is derived from an EMBL/GenBank/DDBJ whole genome shotgun (WGS) entry which is preliminary data.</text>
</comment>
<protein>
    <recommendedName>
        <fullName evidence="12">2-dehydro-3-deoxygluconokinase</fullName>
        <ecNumber evidence="11">2.7.1.45</ecNumber>
    </recommendedName>
    <alternativeName>
        <fullName evidence="13">2-keto-3-deoxygluconokinase</fullName>
    </alternativeName>
    <alternativeName>
        <fullName evidence="14">3-deoxy-2-oxo-D-gluconate kinase</fullName>
    </alternativeName>
    <alternativeName>
        <fullName evidence="8">KDG kinase</fullName>
    </alternativeName>
</protein>
<keyword evidence="3" id="KW-0547">Nucleotide-binding</keyword>
<name>A0AAV3U4N1_9ALTE</name>
<evidence type="ECO:0000256" key="5">
    <source>
        <dbReference type="ARBA" id="ARBA00022840"/>
    </source>
</evidence>
<dbReference type="RefSeq" id="WP_345424148.1">
    <property type="nucleotide sequence ID" value="NZ_AP031496.1"/>
</dbReference>
<sequence>MWKIASIGECMLELSNPGAKPLARNMSLQFSYGGDTLNTAVYLARLGVAVDYVTALGEDPYSQWLLQDWQQQGIGTDLVAQLPGLNPGLYMIQTDAHGERSFSYWRKQSAATQLWADAQRAESFFSQLGHYQAVYFSGITLSLYNDEDRTRFMQQLLVLRERGVNIVFDGNYRPAGWASVAQAQDWFTQAYSAASIALPTYDDEAQLFGDTSPAQTAQRLANLGVAEVIVKHGAQGVLVQQPDNEQWVPTQPVAKMIDSTAAGDSFNAGFLAARARGLAPAKAAEYGHRLAGTVIQHPGAIIAQEHMPAFEF</sequence>
<dbReference type="AlphaFoldDB" id="A0AAV3U4N1"/>
<dbReference type="InterPro" id="IPR029056">
    <property type="entry name" value="Ribokinase-like"/>
</dbReference>
<organism evidence="16 17">
    <name type="scientific">Halioxenophilus aromaticivorans</name>
    <dbReference type="NCBI Taxonomy" id="1306992"/>
    <lineage>
        <taxon>Bacteria</taxon>
        <taxon>Pseudomonadati</taxon>
        <taxon>Pseudomonadota</taxon>
        <taxon>Gammaproteobacteria</taxon>
        <taxon>Alteromonadales</taxon>
        <taxon>Alteromonadaceae</taxon>
        <taxon>Halioxenophilus</taxon>
    </lineage>
</organism>
<evidence type="ECO:0000256" key="9">
    <source>
        <dbReference type="ARBA" id="ARBA00050729"/>
    </source>
</evidence>
<comment type="pathway">
    <text evidence="7">Carbohydrate acid metabolism; 2-dehydro-3-deoxy-D-gluconate degradation; D-glyceraldehyde 3-phosphate and pyruvate from 2-dehydro-3-deoxy-D-gluconate: step 1/2.</text>
</comment>
<dbReference type="GO" id="GO:0005524">
    <property type="term" value="F:ATP binding"/>
    <property type="evidence" value="ECO:0007669"/>
    <property type="project" value="UniProtKB-KW"/>
</dbReference>
<evidence type="ECO:0000313" key="17">
    <source>
        <dbReference type="Proteomes" id="UP001409585"/>
    </source>
</evidence>
<evidence type="ECO:0000256" key="11">
    <source>
        <dbReference type="ARBA" id="ARBA00066369"/>
    </source>
</evidence>
<dbReference type="SUPFAM" id="SSF53613">
    <property type="entry name" value="Ribokinase-like"/>
    <property type="match status" value="1"/>
</dbReference>
<dbReference type="InterPro" id="IPR011611">
    <property type="entry name" value="PfkB_dom"/>
</dbReference>
<dbReference type="InterPro" id="IPR002173">
    <property type="entry name" value="Carboh/pur_kinase_PfkB_CS"/>
</dbReference>
<evidence type="ECO:0000256" key="14">
    <source>
        <dbReference type="ARBA" id="ARBA00080545"/>
    </source>
</evidence>
<dbReference type="PANTHER" id="PTHR10584:SF166">
    <property type="entry name" value="RIBOKINASE"/>
    <property type="match status" value="1"/>
</dbReference>